<reference evidence="9 10" key="1">
    <citation type="submission" date="2021-06" db="EMBL/GenBank/DDBJ databases">
        <title>Caerostris extrusa draft genome.</title>
        <authorList>
            <person name="Kono N."/>
            <person name="Arakawa K."/>
        </authorList>
    </citation>
    <scope>NUCLEOTIDE SEQUENCE [LARGE SCALE GENOMIC DNA]</scope>
</reference>
<evidence type="ECO:0000256" key="2">
    <source>
        <dbReference type="ARBA" id="ARBA00006565"/>
    </source>
</evidence>
<dbReference type="InterPro" id="IPR019402">
    <property type="entry name" value="CWH43_N"/>
</dbReference>
<feature type="transmembrane region" description="Helical" evidence="7">
    <location>
        <begin position="157"/>
        <end position="174"/>
    </location>
</feature>
<keyword evidence="5 7" id="KW-0472">Membrane</keyword>
<feature type="domain" description="CWH43-like N-terminal" evidence="8">
    <location>
        <begin position="10"/>
        <end position="104"/>
    </location>
</feature>
<evidence type="ECO:0000256" key="3">
    <source>
        <dbReference type="ARBA" id="ARBA00022692"/>
    </source>
</evidence>
<feature type="transmembrane region" description="Helical" evidence="7">
    <location>
        <begin position="12"/>
        <end position="36"/>
    </location>
</feature>
<evidence type="ECO:0000256" key="1">
    <source>
        <dbReference type="ARBA" id="ARBA00004127"/>
    </source>
</evidence>
<organism evidence="9 10">
    <name type="scientific">Caerostris extrusa</name>
    <name type="common">Bark spider</name>
    <name type="synonym">Caerostris bankana</name>
    <dbReference type="NCBI Taxonomy" id="172846"/>
    <lineage>
        <taxon>Eukaryota</taxon>
        <taxon>Metazoa</taxon>
        <taxon>Ecdysozoa</taxon>
        <taxon>Arthropoda</taxon>
        <taxon>Chelicerata</taxon>
        <taxon>Arachnida</taxon>
        <taxon>Araneae</taxon>
        <taxon>Araneomorphae</taxon>
        <taxon>Entelegynae</taxon>
        <taxon>Araneoidea</taxon>
        <taxon>Araneidae</taxon>
        <taxon>Caerostris</taxon>
    </lineage>
</organism>
<evidence type="ECO:0000256" key="6">
    <source>
        <dbReference type="SAM" id="MobiDB-lite"/>
    </source>
</evidence>
<keyword evidence="3 7" id="KW-0812">Transmembrane</keyword>
<evidence type="ECO:0000313" key="10">
    <source>
        <dbReference type="Proteomes" id="UP001054945"/>
    </source>
</evidence>
<feature type="region of interest" description="Disordered" evidence="6">
    <location>
        <begin position="241"/>
        <end position="276"/>
    </location>
</feature>
<proteinExistence type="inferred from homology"/>
<evidence type="ECO:0000313" key="9">
    <source>
        <dbReference type="EMBL" id="GIY57083.1"/>
    </source>
</evidence>
<evidence type="ECO:0000259" key="8">
    <source>
        <dbReference type="Pfam" id="PF10277"/>
    </source>
</evidence>
<name>A0AAV4UH42_CAEEX</name>
<feature type="compositionally biased region" description="Basic and acidic residues" evidence="6">
    <location>
        <begin position="249"/>
        <end position="260"/>
    </location>
</feature>
<dbReference type="EMBL" id="BPLR01012858">
    <property type="protein sequence ID" value="GIY57083.1"/>
    <property type="molecule type" value="Genomic_DNA"/>
</dbReference>
<gene>
    <name evidence="9" type="primary">AVEN_179179_2</name>
    <name evidence="9" type="ORF">CEXT_109181</name>
</gene>
<comment type="similarity">
    <text evidence="2">Belongs to the DRAM/TMEM150 family.</text>
</comment>
<evidence type="ECO:0000256" key="7">
    <source>
        <dbReference type="SAM" id="Phobius"/>
    </source>
</evidence>
<feature type="transmembrane region" description="Helical" evidence="7">
    <location>
        <begin position="56"/>
        <end position="77"/>
    </location>
</feature>
<keyword evidence="4 7" id="KW-1133">Transmembrane helix</keyword>
<comment type="caution">
    <text evidence="9">The sequence shown here is derived from an EMBL/GenBank/DDBJ whole genome shotgun (WGS) entry which is preliminary data.</text>
</comment>
<feature type="transmembrane region" description="Helical" evidence="7">
    <location>
        <begin position="202"/>
        <end position="223"/>
    </location>
</feature>
<dbReference type="PANTHER" id="PTHR21324">
    <property type="entry name" value="FASTING-INDUCIBLE INTEGRAL MEMBRANE PROTEIN TM6P1-RELATED"/>
    <property type="match status" value="1"/>
</dbReference>
<comment type="subcellular location">
    <subcellularLocation>
        <location evidence="1">Endomembrane system</location>
        <topology evidence="1">Multi-pass membrane protein</topology>
    </subcellularLocation>
</comment>
<protein>
    <recommendedName>
        <fullName evidence="8">CWH43-like N-terminal domain-containing protein</fullName>
    </recommendedName>
</protein>
<dbReference type="PANTHER" id="PTHR21324:SF2">
    <property type="entry name" value="EG:22E5.9 PROTEIN"/>
    <property type="match status" value="1"/>
</dbReference>
<dbReference type="Proteomes" id="UP001054945">
    <property type="component" value="Unassembled WGS sequence"/>
</dbReference>
<sequence length="276" mass="31304">MHTEYKFIGGSWLPMLMSFTMLATIFLPYFIILVRGNLTPFLPFVSQVAGSPPQSGIFNLFLSISSLIAFIGLNLFYMGIRIQKKRLEDDWVRHTASLLNKISLVPERQTYGSESLLFPISWELCACSWEASFTASSSHTSWHCCIRRGRESLGIRIFLLSLITMCSALLGYSVRDGFSFDEDTLTTSCAIELEDVRYNLSYLISAVCEWSLLMAFIIFFMTLKEEGKDFSFTMCMTLREDTESTNPPKESEAVKKEENHNMGIADKTTEIVKGQS</sequence>
<dbReference type="InterPro" id="IPR050911">
    <property type="entry name" value="DRAM/TMEM150_Autophagy_Mod"/>
</dbReference>
<dbReference type="Pfam" id="PF10277">
    <property type="entry name" value="Frag1"/>
    <property type="match status" value="1"/>
</dbReference>
<evidence type="ECO:0000256" key="5">
    <source>
        <dbReference type="ARBA" id="ARBA00023136"/>
    </source>
</evidence>
<accession>A0AAV4UH42</accession>
<dbReference type="AlphaFoldDB" id="A0AAV4UH42"/>
<keyword evidence="10" id="KW-1185">Reference proteome</keyword>
<evidence type="ECO:0000256" key="4">
    <source>
        <dbReference type="ARBA" id="ARBA00022989"/>
    </source>
</evidence>